<accession>A0A8B8AH08</accession>
<dbReference type="Gene3D" id="2.170.300.10">
    <property type="entry name" value="Tie2 ligand-binding domain superfamily"/>
    <property type="match status" value="1"/>
</dbReference>
<gene>
    <name evidence="4" type="primary">LOC111102378</name>
</gene>
<feature type="signal peptide" evidence="2">
    <location>
        <begin position="1"/>
        <end position="19"/>
    </location>
</feature>
<reference evidence="4" key="1">
    <citation type="submission" date="2025-08" db="UniProtKB">
        <authorList>
            <consortium name="RefSeq"/>
        </authorList>
    </citation>
    <scope>IDENTIFICATION</scope>
    <source>
        <tissue evidence="4">Whole sample</tissue>
    </source>
</reference>
<dbReference type="AlphaFoldDB" id="A0A8B8AH08"/>
<feature type="transmembrane region" description="Helical" evidence="1">
    <location>
        <begin position="133"/>
        <end position="156"/>
    </location>
</feature>
<evidence type="ECO:0000313" key="4">
    <source>
        <dbReference type="RefSeq" id="XP_022290787.1"/>
    </source>
</evidence>
<dbReference type="OrthoDB" id="6083208at2759"/>
<keyword evidence="1" id="KW-0812">Transmembrane</keyword>
<evidence type="ECO:0000313" key="3">
    <source>
        <dbReference type="Proteomes" id="UP000694844"/>
    </source>
</evidence>
<dbReference type="GeneID" id="111102378"/>
<keyword evidence="2" id="KW-0732">Signal</keyword>
<evidence type="ECO:0000256" key="1">
    <source>
        <dbReference type="SAM" id="Phobius"/>
    </source>
</evidence>
<protein>
    <submittedName>
        <fullName evidence="4">Multiple epidermal growth factor-like domains protein 11 isoform X2</fullName>
    </submittedName>
</protein>
<sequence>MKTMRSLYIFYLVYVLVKSEFCKSPEGLVCCDGSRMNINGTGCIACEIGFAGLNCATKCFYPSFGRGCQSECKCDETLCNHVYGCMNTEELSTAADVSSPKHFRDLITLMGRSKTPPTNDVTTEGIEARMSFVGVYTAVICFTVILCVFLVLYFGFRFFMIRYHHRDL</sequence>
<name>A0A8B8AH08_CRAVI</name>
<keyword evidence="1" id="KW-1133">Transmembrane helix</keyword>
<keyword evidence="1" id="KW-0472">Membrane</keyword>
<keyword evidence="3" id="KW-1185">Reference proteome</keyword>
<organism evidence="3 4">
    <name type="scientific">Crassostrea virginica</name>
    <name type="common">Eastern oyster</name>
    <dbReference type="NCBI Taxonomy" id="6565"/>
    <lineage>
        <taxon>Eukaryota</taxon>
        <taxon>Metazoa</taxon>
        <taxon>Spiralia</taxon>
        <taxon>Lophotrochozoa</taxon>
        <taxon>Mollusca</taxon>
        <taxon>Bivalvia</taxon>
        <taxon>Autobranchia</taxon>
        <taxon>Pteriomorphia</taxon>
        <taxon>Ostreida</taxon>
        <taxon>Ostreoidea</taxon>
        <taxon>Ostreidae</taxon>
        <taxon>Crassostrea</taxon>
    </lineage>
</organism>
<feature type="chain" id="PRO_5034055549" evidence="2">
    <location>
        <begin position="20"/>
        <end position="168"/>
    </location>
</feature>
<evidence type="ECO:0000256" key="2">
    <source>
        <dbReference type="SAM" id="SignalP"/>
    </source>
</evidence>
<dbReference type="RefSeq" id="XP_022290787.1">
    <property type="nucleotide sequence ID" value="XM_022435079.1"/>
</dbReference>
<proteinExistence type="predicted"/>
<dbReference type="Proteomes" id="UP000694844">
    <property type="component" value="Chromosome 7"/>
</dbReference>